<dbReference type="PANTHER" id="PTHR24637">
    <property type="entry name" value="COLLAGEN"/>
    <property type="match status" value="1"/>
</dbReference>
<feature type="compositionally biased region" description="Low complexity" evidence="2">
    <location>
        <begin position="239"/>
        <end position="257"/>
    </location>
</feature>
<feature type="transmembrane region" description="Helical" evidence="3">
    <location>
        <begin position="12"/>
        <end position="32"/>
    </location>
</feature>
<name>A0A1I8BGI5_MELHA</name>
<sequence length="305" mass="31421">MFKDKNTPIQIIAALCFAFTIGALMLCFKIFLDLERMDNELMQEKIQFKLITDKSLELLLNPKSDKRNKRQTFYGGSTNPNCHCAPSAQNCPKGPPGPVGENGEPGVPGQNGPPGKPGENGGIFIFEKVKPPCVKCPAGEPGPKGRPGITGRPGPDGKLGENGKAGKDGIPGNNGPPGESGPPGPPGKNGESGRGGGKTIKYIDTPGQKGPPGLVGPPGDQGLTGLDGQPGSDGLPGLAGRPGPTGEPGEPGIPGKAGKPGREGAEKNYCPCPPRSLPLPPAAELYQINNKKRRGLKDGTVKIKS</sequence>
<dbReference type="InterPro" id="IPR008160">
    <property type="entry name" value="Collagen"/>
</dbReference>
<feature type="compositionally biased region" description="Low complexity" evidence="2">
    <location>
        <begin position="168"/>
        <end position="177"/>
    </location>
</feature>
<feature type="region of interest" description="Disordered" evidence="2">
    <location>
        <begin position="136"/>
        <end position="273"/>
    </location>
</feature>
<dbReference type="AlphaFoldDB" id="A0A1I8BGI5"/>
<dbReference type="WBParaSite" id="MhA1_Contig2152.frz3.fgene1">
    <property type="protein sequence ID" value="MhA1_Contig2152.frz3.fgene1"/>
    <property type="gene ID" value="MhA1_Contig2152.frz3.fgene1"/>
</dbReference>
<dbReference type="Pfam" id="PF01391">
    <property type="entry name" value="Collagen"/>
    <property type="match status" value="2"/>
</dbReference>
<keyword evidence="1" id="KW-0677">Repeat</keyword>
<keyword evidence="3" id="KW-1133">Transmembrane helix</keyword>
<dbReference type="Proteomes" id="UP000095281">
    <property type="component" value="Unplaced"/>
</dbReference>
<keyword evidence="3" id="KW-0812">Transmembrane</keyword>
<evidence type="ECO:0000256" key="2">
    <source>
        <dbReference type="SAM" id="MobiDB-lite"/>
    </source>
</evidence>
<evidence type="ECO:0000256" key="3">
    <source>
        <dbReference type="SAM" id="Phobius"/>
    </source>
</evidence>
<evidence type="ECO:0000313" key="5">
    <source>
        <dbReference type="WBParaSite" id="MhA1_Contig2152.frz3.fgene1"/>
    </source>
</evidence>
<feature type="compositionally biased region" description="Low complexity" evidence="2">
    <location>
        <begin position="99"/>
        <end position="110"/>
    </location>
</feature>
<evidence type="ECO:0000313" key="4">
    <source>
        <dbReference type="Proteomes" id="UP000095281"/>
    </source>
</evidence>
<accession>A0A1I8BGI5</accession>
<dbReference type="PANTHER" id="PTHR24637:SF308">
    <property type="entry name" value="COL_CUTICLE_N DOMAIN-CONTAINING PROTEIN"/>
    <property type="match status" value="1"/>
</dbReference>
<dbReference type="OMA" id="DYCECPP"/>
<reference evidence="5" key="1">
    <citation type="submission" date="2016-11" db="UniProtKB">
        <authorList>
            <consortium name="WormBaseParasite"/>
        </authorList>
    </citation>
    <scope>IDENTIFICATION</scope>
</reference>
<feature type="region of interest" description="Disordered" evidence="2">
    <location>
        <begin position="93"/>
        <end position="123"/>
    </location>
</feature>
<protein>
    <submittedName>
        <fullName evidence="5">Col_cuticle_N domain-containing protein</fullName>
    </submittedName>
</protein>
<organism evidence="4 5">
    <name type="scientific">Meloidogyne hapla</name>
    <name type="common">Root-knot nematode worm</name>
    <dbReference type="NCBI Taxonomy" id="6305"/>
    <lineage>
        <taxon>Eukaryota</taxon>
        <taxon>Metazoa</taxon>
        <taxon>Ecdysozoa</taxon>
        <taxon>Nematoda</taxon>
        <taxon>Chromadorea</taxon>
        <taxon>Rhabditida</taxon>
        <taxon>Tylenchina</taxon>
        <taxon>Tylenchomorpha</taxon>
        <taxon>Tylenchoidea</taxon>
        <taxon>Meloidogynidae</taxon>
        <taxon>Meloidogyninae</taxon>
        <taxon>Meloidogyne</taxon>
    </lineage>
</organism>
<evidence type="ECO:0000256" key="1">
    <source>
        <dbReference type="ARBA" id="ARBA00022737"/>
    </source>
</evidence>
<keyword evidence="4" id="KW-1185">Reference proteome</keyword>
<proteinExistence type="predicted"/>
<feature type="compositionally biased region" description="Basic and acidic residues" evidence="2">
    <location>
        <begin position="158"/>
        <end position="167"/>
    </location>
</feature>
<keyword evidence="3" id="KW-0472">Membrane</keyword>